<accession>A0ABW6CIY3</accession>
<dbReference type="CDD" id="cd02440">
    <property type="entry name" value="AdoMet_MTases"/>
    <property type="match status" value="1"/>
</dbReference>
<organism evidence="6 7">
    <name type="scientific">Phenylobacterium ferrooxidans</name>
    <dbReference type="NCBI Taxonomy" id="2982689"/>
    <lineage>
        <taxon>Bacteria</taxon>
        <taxon>Pseudomonadati</taxon>
        <taxon>Pseudomonadota</taxon>
        <taxon>Alphaproteobacteria</taxon>
        <taxon>Caulobacterales</taxon>
        <taxon>Caulobacteraceae</taxon>
        <taxon>Phenylobacterium</taxon>
    </lineage>
</organism>
<gene>
    <name evidence="6" type="ORF">OCL97_01990</name>
</gene>
<dbReference type="EC" id="2.1.1.-" evidence="4"/>
<comment type="caution">
    <text evidence="6">The sequence shown here is derived from an EMBL/GenBank/DDBJ whole genome shotgun (WGS) entry which is preliminary data.</text>
</comment>
<evidence type="ECO:0000259" key="5">
    <source>
        <dbReference type="PROSITE" id="PS50943"/>
    </source>
</evidence>
<dbReference type="EMBL" id="JAOTJD010000002">
    <property type="protein sequence ID" value="MFD3262729.1"/>
    <property type="molecule type" value="Genomic_DNA"/>
</dbReference>
<name>A0ABW6CIY3_9CAUL</name>
<dbReference type="InterPro" id="IPR001387">
    <property type="entry name" value="Cro/C1-type_HTH"/>
</dbReference>
<sequence length="401" mass="43252">MPFDTAQIVNESTISQAAGRLGASLREARRSRKLTQRSLAGAAGIDLATVRGLEGGAGTVGSLLAVLGVVDYRFADQPSGFGLGPWNAATRKAAGFSQQALAARIGVSKPTIIQVEHGRGNLRSLLLAMSVLGLATTLVPQTDPLHGARLILGDCLIAMHTLPDQSIDAIIADLPYSVTAWEWDQPIPLAPLWEQFRRLLKPTGVVILTASQPFTTVLAASNLPWLKYALVWEKNRATGFLHAKQKPLKVHEDILVFSPATTVYEGRSKRPMTYNPQGLVELEQPVASRSGRTTDPLLFNGKRVVGGGGQQSHTNYPTSILRFASERKPIHPTQKPLDLMRYLVRTYTNEGDTVLDCCIGSGTTGVAAVLEGRQFIGIEKDSDFFSMAKERIGNTPGPLAP</sequence>
<comment type="catalytic activity">
    <reaction evidence="3">
        <text>a 2'-deoxyadenosine in DNA + S-adenosyl-L-methionine = an N(6)-methyl-2'-deoxyadenosine in DNA + S-adenosyl-L-homocysteine + H(+)</text>
        <dbReference type="Rhea" id="RHEA:15197"/>
        <dbReference type="Rhea" id="RHEA-COMP:12418"/>
        <dbReference type="Rhea" id="RHEA-COMP:12419"/>
        <dbReference type="ChEBI" id="CHEBI:15378"/>
        <dbReference type="ChEBI" id="CHEBI:57856"/>
        <dbReference type="ChEBI" id="CHEBI:59789"/>
        <dbReference type="ChEBI" id="CHEBI:90615"/>
        <dbReference type="ChEBI" id="CHEBI:90616"/>
        <dbReference type="EC" id="2.1.1.72"/>
    </reaction>
</comment>
<dbReference type="InterPro" id="IPR029063">
    <property type="entry name" value="SAM-dependent_MTases_sf"/>
</dbReference>
<evidence type="ECO:0000313" key="6">
    <source>
        <dbReference type="EMBL" id="MFD3262729.1"/>
    </source>
</evidence>
<proteinExistence type="inferred from homology"/>
<evidence type="ECO:0000313" key="7">
    <source>
        <dbReference type="Proteomes" id="UP001598130"/>
    </source>
</evidence>
<reference evidence="6 7" key="1">
    <citation type="submission" date="2022-09" db="EMBL/GenBank/DDBJ databases">
        <title>New species of Phenylobacterium.</title>
        <authorList>
            <person name="Mieszkin S."/>
        </authorList>
    </citation>
    <scope>NUCLEOTIDE SEQUENCE [LARGE SCALE GENOMIC DNA]</scope>
    <source>
        <strain evidence="6 7">HK31-G</strain>
    </source>
</reference>
<evidence type="ECO:0000256" key="2">
    <source>
        <dbReference type="ARBA" id="ARBA00022679"/>
    </source>
</evidence>
<comment type="similarity">
    <text evidence="4">Belongs to the N(4)/N(6)-methyltransferase family.</text>
</comment>
<dbReference type="SMART" id="SM00530">
    <property type="entry name" value="HTH_XRE"/>
    <property type="match status" value="2"/>
</dbReference>
<dbReference type="Proteomes" id="UP001598130">
    <property type="component" value="Unassembled WGS sequence"/>
</dbReference>
<dbReference type="GO" id="GO:0032259">
    <property type="term" value="P:methylation"/>
    <property type="evidence" value="ECO:0007669"/>
    <property type="project" value="UniProtKB-KW"/>
</dbReference>
<evidence type="ECO:0000256" key="4">
    <source>
        <dbReference type="RuleBase" id="RU362026"/>
    </source>
</evidence>
<dbReference type="PROSITE" id="PS50943">
    <property type="entry name" value="HTH_CROC1"/>
    <property type="match status" value="2"/>
</dbReference>
<dbReference type="Gene3D" id="1.10.260.40">
    <property type="entry name" value="lambda repressor-like DNA-binding domains"/>
    <property type="match status" value="2"/>
</dbReference>
<dbReference type="SUPFAM" id="SSF47413">
    <property type="entry name" value="lambda repressor-like DNA-binding domains"/>
    <property type="match status" value="2"/>
</dbReference>
<protein>
    <recommendedName>
        <fullName evidence="4">Methyltransferase</fullName>
        <ecNumber evidence="4">2.1.1.-</ecNumber>
    </recommendedName>
</protein>
<dbReference type="SUPFAM" id="SSF53335">
    <property type="entry name" value="S-adenosyl-L-methionine-dependent methyltransferases"/>
    <property type="match status" value="1"/>
</dbReference>
<dbReference type="Pfam" id="PF01555">
    <property type="entry name" value="N6_N4_Mtase"/>
    <property type="match status" value="1"/>
</dbReference>
<dbReference type="Pfam" id="PF01381">
    <property type="entry name" value="HTH_3"/>
    <property type="match status" value="1"/>
</dbReference>
<evidence type="ECO:0000256" key="3">
    <source>
        <dbReference type="ARBA" id="ARBA00047942"/>
    </source>
</evidence>
<dbReference type="GO" id="GO:0008168">
    <property type="term" value="F:methyltransferase activity"/>
    <property type="evidence" value="ECO:0007669"/>
    <property type="project" value="UniProtKB-KW"/>
</dbReference>
<dbReference type="RefSeq" id="WP_377367127.1">
    <property type="nucleotide sequence ID" value="NZ_JAOTJD010000002.1"/>
</dbReference>
<dbReference type="CDD" id="cd00093">
    <property type="entry name" value="HTH_XRE"/>
    <property type="match status" value="2"/>
</dbReference>
<dbReference type="InterPro" id="IPR002941">
    <property type="entry name" value="DNA_methylase_N4/N6"/>
</dbReference>
<feature type="domain" description="HTH cro/C1-type" evidence="5">
    <location>
        <begin position="91"/>
        <end position="139"/>
    </location>
</feature>
<keyword evidence="2" id="KW-0808">Transferase</keyword>
<keyword evidence="7" id="KW-1185">Reference proteome</keyword>
<dbReference type="Gene3D" id="3.40.50.150">
    <property type="entry name" value="Vaccinia Virus protein VP39"/>
    <property type="match status" value="1"/>
</dbReference>
<feature type="domain" description="HTH cro/C1-type" evidence="5">
    <location>
        <begin position="25"/>
        <end position="73"/>
    </location>
</feature>
<dbReference type="PRINTS" id="PR00508">
    <property type="entry name" value="S21N4MTFRASE"/>
</dbReference>
<dbReference type="InterPro" id="IPR001091">
    <property type="entry name" value="RM_Methyltransferase"/>
</dbReference>
<keyword evidence="1 6" id="KW-0489">Methyltransferase</keyword>
<evidence type="ECO:0000256" key="1">
    <source>
        <dbReference type="ARBA" id="ARBA00022603"/>
    </source>
</evidence>
<dbReference type="InterPro" id="IPR010982">
    <property type="entry name" value="Lambda_DNA-bd_dom_sf"/>
</dbReference>